<keyword evidence="1" id="KW-0479">Metal-binding</keyword>
<dbReference type="EMBL" id="QXGE01000321">
    <property type="protein sequence ID" value="KAE9316082.1"/>
    <property type="molecule type" value="Genomic_DNA"/>
</dbReference>
<evidence type="ECO:0000313" key="7">
    <source>
        <dbReference type="EMBL" id="KAE9141437.1"/>
    </source>
</evidence>
<keyword evidence="1" id="KW-0862">Zinc</keyword>
<evidence type="ECO:0000313" key="17">
    <source>
        <dbReference type="Proteomes" id="UP000460718"/>
    </source>
</evidence>
<name>A0A6A3TT85_9STRA</name>
<dbReference type="Proteomes" id="UP000429523">
    <property type="component" value="Unassembled WGS sequence"/>
</dbReference>
<dbReference type="Proteomes" id="UP000433483">
    <property type="component" value="Unassembled WGS sequence"/>
</dbReference>
<evidence type="ECO:0000313" key="20">
    <source>
        <dbReference type="Proteomes" id="UP000488956"/>
    </source>
</evidence>
<dbReference type="Proteomes" id="UP000476176">
    <property type="component" value="Unassembled WGS sequence"/>
</dbReference>
<dbReference type="PROSITE" id="PS00028">
    <property type="entry name" value="ZINC_FINGER_C2H2_1"/>
    <property type="match status" value="1"/>
</dbReference>
<keyword evidence="1" id="KW-0863">Zinc-finger</keyword>
<dbReference type="EMBL" id="QXFW01000313">
    <property type="protein sequence ID" value="KAE9016469.1"/>
    <property type="molecule type" value="Genomic_DNA"/>
</dbReference>
<dbReference type="EMBL" id="QXGF01000375">
    <property type="protein sequence ID" value="KAE8941208.1"/>
    <property type="molecule type" value="Genomic_DNA"/>
</dbReference>
<protein>
    <recommendedName>
        <fullName evidence="2">C2H2-type domain-containing protein</fullName>
    </recommendedName>
</protein>
<dbReference type="EMBL" id="QXFX01000319">
    <property type="protein sequence ID" value="KAE9120455.1"/>
    <property type="molecule type" value="Genomic_DNA"/>
</dbReference>
<dbReference type="Proteomes" id="UP000488956">
    <property type="component" value="Unassembled WGS sequence"/>
</dbReference>
<dbReference type="PROSITE" id="PS50157">
    <property type="entry name" value="ZINC_FINGER_C2H2_2"/>
    <property type="match status" value="1"/>
</dbReference>
<sequence length="246" mass="28249">MASGPNKPALPARGYHVLYLRLIPHVLDALLREAQTRDFKPVFQEVGGEMDDQFRAQSRVMPRESSPALNEFPSRRRDYLEPSVETGRVRLPAVSSCLEQACEVHDECFEVRDDSKAREVSIPLGFAIIFRGDLIHNGMPYSTVNYRLHCYLTYAKMKWKPDIVSSVLPRTYVYKFCGLKMVKLTVKDSHQFYLENPKGAENKLKRKNENLPDDPRVCCVCGKSFTKPSSYRTHISRPHTKLNNKV</sequence>
<evidence type="ECO:0000313" key="3">
    <source>
        <dbReference type="EMBL" id="KAE8941208.1"/>
    </source>
</evidence>
<dbReference type="Proteomes" id="UP000437068">
    <property type="component" value="Unassembled WGS sequence"/>
</dbReference>
<dbReference type="EMBL" id="QXGA01000775">
    <property type="protein sequence ID" value="KAE9141437.1"/>
    <property type="molecule type" value="Genomic_DNA"/>
</dbReference>
<evidence type="ECO:0000313" key="14">
    <source>
        <dbReference type="Proteomes" id="UP000437068"/>
    </source>
</evidence>
<dbReference type="EMBL" id="QXFZ01000779">
    <property type="protein sequence ID" value="KAE9105052.1"/>
    <property type="molecule type" value="Genomic_DNA"/>
</dbReference>
<comment type="caution">
    <text evidence="7">The sequence shown here is derived from an EMBL/GenBank/DDBJ whole genome shotgun (WGS) entry which is preliminary data.</text>
</comment>
<dbReference type="EMBL" id="QXGC01000755">
    <property type="protein sequence ID" value="KAE9222146.1"/>
    <property type="molecule type" value="Genomic_DNA"/>
</dbReference>
<evidence type="ECO:0000313" key="12">
    <source>
        <dbReference type="Proteomes" id="UP000429523"/>
    </source>
</evidence>
<evidence type="ECO:0000313" key="15">
    <source>
        <dbReference type="Proteomes" id="UP000440732"/>
    </source>
</evidence>
<dbReference type="GO" id="GO:0008270">
    <property type="term" value="F:zinc ion binding"/>
    <property type="evidence" value="ECO:0007669"/>
    <property type="project" value="UniProtKB-KW"/>
</dbReference>
<dbReference type="AlphaFoldDB" id="A0A6A3TT85"/>
<evidence type="ECO:0000313" key="8">
    <source>
        <dbReference type="EMBL" id="KAE9204006.1"/>
    </source>
</evidence>
<evidence type="ECO:0000313" key="16">
    <source>
        <dbReference type="Proteomes" id="UP000441208"/>
    </source>
</evidence>
<gene>
    <name evidence="10" type="ORF">PF001_g7481</name>
    <name evidence="9" type="ORF">PF004_g12866</name>
    <name evidence="8" type="ORF">PF005_g13961</name>
    <name evidence="7" type="ORF">PF006_g13190</name>
    <name evidence="5" type="ORF">PF007_g13834</name>
    <name evidence="11" type="ORF">PF008_g13299</name>
    <name evidence="3" type="ORF">PF009_g8993</name>
    <name evidence="6" type="ORF">PF010_g7475</name>
    <name evidence="4" type="ORF">PF011_g7133</name>
</gene>
<dbReference type="Proteomes" id="UP000486351">
    <property type="component" value="Unassembled WGS sequence"/>
</dbReference>
<evidence type="ECO:0000259" key="2">
    <source>
        <dbReference type="PROSITE" id="PS50157"/>
    </source>
</evidence>
<organism evidence="7 15">
    <name type="scientific">Phytophthora fragariae</name>
    <dbReference type="NCBI Taxonomy" id="53985"/>
    <lineage>
        <taxon>Eukaryota</taxon>
        <taxon>Sar</taxon>
        <taxon>Stramenopiles</taxon>
        <taxon>Oomycota</taxon>
        <taxon>Peronosporomycetes</taxon>
        <taxon>Peronosporales</taxon>
        <taxon>Peronosporaceae</taxon>
        <taxon>Phytophthora</taxon>
    </lineage>
</organism>
<evidence type="ECO:0000313" key="9">
    <source>
        <dbReference type="EMBL" id="KAE9222146.1"/>
    </source>
</evidence>
<evidence type="ECO:0000313" key="10">
    <source>
        <dbReference type="EMBL" id="KAE9316082.1"/>
    </source>
</evidence>
<evidence type="ECO:0000313" key="4">
    <source>
        <dbReference type="EMBL" id="KAE9016469.1"/>
    </source>
</evidence>
<evidence type="ECO:0000313" key="13">
    <source>
        <dbReference type="Proteomes" id="UP000433483"/>
    </source>
</evidence>
<accession>A0A6A3TT85</accession>
<dbReference type="Proteomes" id="UP000441208">
    <property type="component" value="Unassembled WGS sequence"/>
</dbReference>
<keyword evidence="13" id="KW-1185">Reference proteome</keyword>
<dbReference type="Proteomes" id="UP000440732">
    <property type="component" value="Unassembled WGS sequence"/>
</dbReference>
<reference evidence="12 13" key="1">
    <citation type="submission" date="2018-08" db="EMBL/GenBank/DDBJ databases">
        <title>Genomic investigation of the strawberry pathogen Phytophthora fragariae indicates pathogenicity is determined by transcriptional variation in three key races.</title>
        <authorList>
            <person name="Adams T.M."/>
            <person name="Armitage A.D."/>
            <person name="Sobczyk M.K."/>
            <person name="Bates H.J."/>
            <person name="Dunwell J.M."/>
            <person name="Nellist C.F."/>
            <person name="Harrison R.J."/>
        </authorList>
    </citation>
    <scope>NUCLEOTIDE SEQUENCE [LARGE SCALE GENOMIC DNA]</scope>
    <source>
        <strain evidence="10 14">A4</strain>
        <strain evidence="9 18">BC-23</strain>
        <strain evidence="8 13">NOV-27</strain>
        <strain evidence="7 15">NOV-5</strain>
        <strain evidence="5 16">NOV-71</strain>
        <strain evidence="11 19">NOV-77</strain>
        <strain evidence="3 12">NOV-9</strain>
        <strain evidence="6 20">ONT-3</strain>
        <strain evidence="4 17">SCRP245</strain>
    </source>
</reference>
<dbReference type="EMBL" id="QXFY01000777">
    <property type="protein sequence ID" value="KAE9335842.1"/>
    <property type="molecule type" value="Genomic_DNA"/>
</dbReference>
<proteinExistence type="predicted"/>
<dbReference type="Proteomes" id="UP000460718">
    <property type="component" value="Unassembled WGS sequence"/>
</dbReference>
<evidence type="ECO:0000313" key="19">
    <source>
        <dbReference type="Proteomes" id="UP000486351"/>
    </source>
</evidence>
<evidence type="ECO:0000313" key="11">
    <source>
        <dbReference type="EMBL" id="KAE9335842.1"/>
    </source>
</evidence>
<evidence type="ECO:0000256" key="1">
    <source>
        <dbReference type="PROSITE-ProRule" id="PRU00042"/>
    </source>
</evidence>
<evidence type="ECO:0000313" key="18">
    <source>
        <dbReference type="Proteomes" id="UP000476176"/>
    </source>
</evidence>
<evidence type="ECO:0000313" key="6">
    <source>
        <dbReference type="EMBL" id="KAE9120455.1"/>
    </source>
</evidence>
<feature type="domain" description="C2H2-type" evidence="2">
    <location>
        <begin position="216"/>
        <end position="244"/>
    </location>
</feature>
<dbReference type="OrthoDB" id="88488at2759"/>
<dbReference type="EMBL" id="QXGB01000800">
    <property type="protein sequence ID" value="KAE9204006.1"/>
    <property type="molecule type" value="Genomic_DNA"/>
</dbReference>
<dbReference type="InterPro" id="IPR013087">
    <property type="entry name" value="Znf_C2H2_type"/>
</dbReference>
<evidence type="ECO:0000313" key="5">
    <source>
        <dbReference type="EMBL" id="KAE9105052.1"/>
    </source>
</evidence>